<feature type="region of interest" description="Disordered" evidence="5">
    <location>
        <begin position="509"/>
        <end position="615"/>
    </location>
</feature>
<dbReference type="PANTHER" id="PTHR10782">
    <property type="entry name" value="ZINC FINGER MIZ DOMAIN-CONTAINING PROTEIN"/>
    <property type="match status" value="1"/>
</dbReference>
<dbReference type="AlphaFoldDB" id="A0A6A6JLE4"/>
<reference evidence="7" key="1">
    <citation type="journal article" date="2020" name="Stud. Mycol.">
        <title>101 Dothideomycetes genomes: a test case for predicting lifestyles and emergence of pathogens.</title>
        <authorList>
            <person name="Haridas S."/>
            <person name="Albert R."/>
            <person name="Binder M."/>
            <person name="Bloem J."/>
            <person name="Labutti K."/>
            <person name="Salamov A."/>
            <person name="Andreopoulos B."/>
            <person name="Baker S."/>
            <person name="Barry K."/>
            <person name="Bills G."/>
            <person name="Bluhm B."/>
            <person name="Cannon C."/>
            <person name="Castanera R."/>
            <person name="Culley D."/>
            <person name="Daum C."/>
            <person name="Ezra D."/>
            <person name="Gonzalez J."/>
            <person name="Henrissat B."/>
            <person name="Kuo A."/>
            <person name="Liang C."/>
            <person name="Lipzen A."/>
            <person name="Lutzoni F."/>
            <person name="Magnuson J."/>
            <person name="Mondo S."/>
            <person name="Nolan M."/>
            <person name="Ohm R."/>
            <person name="Pangilinan J."/>
            <person name="Park H.-J."/>
            <person name="Ramirez L."/>
            <person name="Alfaro M."/>
            <person name="Sun H."/>
            <person name="Tritt A."/>
            <person name="Yoshinaga Y."/>
            <person name="Zwiers L.-H."/>
            <person name="Turgeon B."/>
            <person name="Goodwin S."/>
            <person name="Spatafora J."/>
            <person name="Crous P."/>
            <person name="Grigoriev I."/>
        </authorList>
    </citation>
    <scope>NUCLEOTIDE SEQUENCE</scope>
    <source>
        <strain evidence="7">CBS 379.55</strain>
    </source>
</reference>
<feature type="domain" description="SP-RING-type" evidence="6">
    <location>
        <begin position="842"/>
        <end position="932"/>
    </location>
</feature>
<proteinExistence type="predicted"/>
<dbReference type="GO" id="GO:0008270">
    <property type="term" value="F:zinc ion binding"/>
    <property type="evidence" value="ECO:0007669"/>
    <property type="project" value="UniProtKB-KW"/>
</dbReference>
<dbReference type="Proteomes" id="UP000800097">
    <property type="component" value="Unassembled WGS sequence"/>
</dbReference>
<name>A0A6A6JLE4_WESOR</name>
<evidence type="ECO:0000256" key="4">
    <source>
        <dbReference type="PROSITE-ProRule" id="PRU00452"/>
    </source>
</evidence>
<evidence type="ECO:0000256" key="3">
    <source>
        <dbReference type="ARBA" id="ARBA00022833"/>
    </source>
</evidence>
<dbReference type="PANTHER" id="PTHR10782:SF4">
    <property type="entry name" value="TONALLI, ISOFORM E"/>
    <property type="match status" value="1"/>
</dbReference>
<feature type="region of interest" description="Disordered" evidence="5">
    <location>
        <begin position="951"/>
        <end position="1002"/>
    </location>
</feature>
<dbReference type="GO" id="GO:0000785">
    <property type="term" value="C:chromatin"/>
    <property type="evidence" value="ECO:0007669"/>
    <property type="project" value="TreeGrafter"/>
</dbReference>
<feature type="region of interest" description="Disordered" evidence="5">
    <location>
        <begin position="1"/>
        <end position="147"/>
    </location>
</feature>
<feature type="compositionally biased region" description="Low complexity" evidence="5">
    <location>
        <begin position="52"/>
        <end position="68"/>
    </location>
</feature>
<evidence type="ECO:0000256" key="1">
    <source>
        <dbReference type="ARBA" id="ARBA00022723"/>
    </source>
</evidence>
<dbReference type="Gene3D" id="3.30.40.10">
    <property type="entry name" value="Zinc/RING finger domain, C3HC4 (zinc finger)"/>
    <property type="match status" value="1"/>
</dbReference>
<feature type="compositionally biased region" description="Pro residues" evidence="5">
    <location>
        <begin position="584"/>
        <end position="610"/>
    </location>
</feature>
<dbReference type="GO" id="GO:0061665">
    <property type="term" value="F:SUMO ligase activity"/>
    <property type="evidence" value="ECO:0007669"/>
    <property type="project" value="TreeGrafter"/>
</dbReference>
<evidence type="ECO:0000313" key="8">
    <source>
        <dbReference type="Proteomes" id="UP000800097"/>
    </source>
</evidence>
<dbReference type="GeneID" id="54551393"/>
<dbReference type="OrthoDB" id="27975at2759"/>
<evidence type="ECO:0000259" key="6">
    <source>
        <dbReference type="PROSITE" id="PS51044"/>
    </source>
</evidence>
<evidence type="ECO:0000256" key="5">
    <source>
        <dbReference type="SAM" id="MobiDB-lite"/>
    </source>
</evidence>
<evidence type="ECO:0000256" key="2">
    <source>
        <dbReference type="ARBA" id="ARBA00022771"/>
    </source>
</evidence>
<dbReference type="GO" id="GO:0016925">
    <property type="term" value="P:protein sumoylation"/>
    <property type="evidence" value="ECO:0007669"/>
    <property type="project" value="TreeGrafter"/>
</dbReference>
<keyword evidence="2 4" id="KW-0863">Zinc-finger</keyword>
<feature type="compositionally biased region" description="Low complexity" evidence="5">
    <location>
        <begin position="546"/>
        <end position="563"/>
    </location>
</feature>
<feature type="compositionally biased region" description="Low complexity" evidence="5">
    <location>
        <begin position="975"/>
        <end position="990"/>
    </location>
</feature>
<dbReference type="EMBL" id="ML986491">
    <property type="protein sequence ID" value="KAF2277074.1"/>
    <property type="molecule type" value="Genomic_DNA"/>
</dbReference>
<sequence length="1002" mass="111621">MRLNSAREDTESEAVSRQRTLNSALGNLRGGPKWLVWSAARPERPPGTLNRSPTESSSSVASITETSSNTPMHHPHPLSTSTSPQLPNAASEFPHASPAPCALPSPAPSENHAQAVEVSDSSTSTSRNGMEKELVTYGPTGQTRTTNTDNFQASRFMEGVRQAVGTSPWPLAQPRQPEIAQVDGVREDPIPFPPCSENIGQQQVHNEPRVPVPPLAAFNQQQGQLGSLLPLQASNYHAQSRYASSGSLTTSVQQLHTVPSPLQLPSSGPQPLDPFSQAYCQPILTHFLALARDRKWQFNVTETPRINLLQRALAADDREYLMIHQIYCLHTQLEQDQLTTSTHLVLRQVLGDNTNLSCMVRDFFATFPVTVQQLAEQHPREHSHQQAVFRRFAERSSFFETQKMLCVTRRVPVSFGELVHNLGIFSPVLQDTIFLLIMRLLYPELQPGSRTDPRWEGQALALLNQNRREFTPRFLEELHSGRAYPAKEEWDRWSIQTSNFAVQLAQSRLPQQQMSVPQQLARPPGPGSPTHPSTPTVTVLSHHPHVATPAVTAPVVPGPSVAAMPRHGAQPRRGRPPSRTNSLPHPPPSRPPPSHLLPSHPLPSRFPPPTVSAARSPYHRLVPPIGTRLDIQREPNPSRFALHQANLRSPLLRPQSASVVLYQHVTGFAKPPTRPTEAGQGVVTWTFSVSDEEMSHFPKDIPSKVPGKPPSRIVDEHSKLWRLRCVKWLSEEPPNDHDWATADTSWMPYTYFTFNGTNLHMRRKVHWGKDLPIDLTSLIKQGDNVLEISVLDEKYLQYRVAIEVVSFQKHEDIKQFCLTQNRVSDLRVTEDIRRRLCNSDGGDDEIAIVQSQLTMNLLDPISRSGICATPVRSTACLHYDCFDLETYLQSRTRKGNVSVADVWRCPICKADARPQFLIFDAFLDNVRQDLEERGLAHTSAIIVDKHGVWEPKPETPQRAAQEPPGGANVGERQRSIASTTSATAGADTVSMTTPEVEVIDLT</sequence>
<feature type="compositionally biased region" description="Polar residues" evidence="5">
    <location>
        <begin position="119"/>
        <end position="128"/>
    </location>
</feature>
<dbReference type="RefSeq" id="XP_033654613.1">
    <property type="nucleotide sequence ID" value="XM_033798218.1"/>
</dbReference>
<accession>A0A6A6JLE4</accession>
<dbReference type="InterPro" id="IPR004181">
    <property type="entry name" value="Znf_MIZ"/>
</dbReference>
<gene>
    <name evidence="7" type="ORF">EI97DRAFT_432692</name>
</gene>
<keyword evidence="3" id="KW-0862">Zinc</keyword>
<organism evidence="7 8">
    <name type="scientific">Westerdykella ornata</name>
    <dbReference type="NCBI Taxonomy" id="318751"/>
    <lineage>
        <taxon>Eukaryota</taxon>
        <taxon>Fungi</taxon>
        <taxon>Dikarya</taxon>
        <taxon>Ascomycota</taxon>
        <taxon>Pezizomycotina</taxon>
        <taxon>Dothideomycetes</taxon>
        <taxon>Pleosporomycetidae</taxon>
        <taxon>Pleosporales</taxon>
        <taxon>Sporormiaceae</taxon>
        <taxon>Westerdykella</taxon>
    </lineage>
</organism>
<dbReference type="Pfam" id="PF02891">
    <property type="entry name" value="zf-MIZ"/>
    <property type="match status" value="1"/>
</dbReference>
<dbReference type="PROSITE" id="PS51044">
    <property type="entry name" value="ZF_SP_RING"/>
    <property type="match status" value="1"/>
</dbReference>
<keyword evidence="8" id="KW-1185">Reference proteome</keyword>
<dbReference type="InterPro" id="IPR013083">
    <property type="entry name" value="Znf_RING/FYVE/PHD"/>
</dbReference>
<feature type="compositionally biased region" description="Low complexity" evidence="5">
    <location>
        <begin position="530"/>
        <end position="539"/>
    </location>
</feature>
<evidence type="ECO:0000313" key="7">
    <source>
        <dbReference type="EMBL" id="KAF2277074.1"/>
    </source>
</evidence>
<feature type="compositionally biased region" description="Polar residues" evidence="5">
    <location>
        <begin position="78"/>
        <end position="88"/>
    </location>
</feature>
<feature type="compositionally biased region" description="Polar residues" evidence="5">
    <location>
        <begin position="13"/>
        <end position="25"/>
    </location>
</feature>
<protein>
    <recommendedName>
        <fullName evidence="6">SP-RING-type domain-containing protein</fullName>
    </recommendedName>
</protein>
<feature type="compositionally biased region" description="Polar residues" evidence="5">
    <location>
        <begin position="509"/>
        <end position="518"/>
    </location>
</feature>
<keyword evidence="1" id="KW-0479">Metal-binding</keyword>